<sequence>MFPKQVDSLSNQLSSTRPCIPSMPTPDQSPRGSLPHDAQDPSVDKGRPGTPIEGKSSLPSDFFAHSSPPLPISPLSSFRAQDTPTTESRHHRRSISMDRDIRKKLQQMKMTSTDEPPQTIDTNKAKRANSMQKPLGRHKLSLNNFILEKTVGTGSFGRVHLAQGRTTGRFYAIKALRKQELVDKRQVEHANNERVILRSVDHPFVVKLWDTFQDDGHVFFVMDYVPGGELFRILRKNKSFSESAARFYAAEVLLAIDYLHRLDIAYRDIKPENILLDAQGHIKLADFGFSKKMTDITWTVCGTPDYLAPEIIRSQGYTKAVDWWSFGVLIYEMVMGQAPFQAENPVDKYQMILDCNITFLPNKMSDDLVDLLQHLLKVKPTERFGNLKNGVDDIKYHPWFKKIDFAKLAKGQIKPPYIPDVKHAGDSSCFQTYAEPPTTPYGSILGDNTDDDDDDRVDDTVPQNSTTDVDPFSGF</sequence>
<dbReference type="EC" id="2.7.11.11" evidence="1"/>
<dbReference type="STRING" id="4829.A0A168SB49"/>
<evidence type="ECO:0000256" key="2">
    <source>
        <dbReference type="ARBA" id="ARBA00022527"/>
    </source>
</evidence>
<evidence type="ECO:0000313" key="15">
    <source>
        <dbReference type="Proteomes" id="UP000078561"/>
    </source>
</evidence>
<evidence type="ECO:0000256" key="9">
    <source>
        <dbReference type="PROSITE-ProRule" id="PRU10141"/>
    </source>
</evidence>
<feature type="compositionally biased region" description="Polar residues" evidence="11">
    <location>
        <begin position="109"/>
        <end position="122"/>
    </location>
</feature>
<dbReference type="PROSITE" id="PS00108">
    <property type="entry name" value="PROTEIN_KINASE_ST"/>
    <property type="match status" value="1"/>
</dbReference>
<dbReference type="InterPro" id="IPR008271">
    <property type="entry name" value="Ser/Thr_kinase_AS"/>
</dbReference>
<feature type="binding site" evidence="9">
    <location>
        <position position="174"/>
    </location>
    <ligand>
        <name>ATP</name>
        <dbReference type="ChEBI" id="CHEBI:30616"/>
    </ligand>
</feature>
<dbReference type="PROSITE" id="PS50011">
    <property type="entry name" value="PROTEIN_KINASE_DOM"/>
    <property type="match status" value="1"/>
</dbReference>
<dbReference type="Pfam" id="PF00069">
    <property type="entry name" value="Pkinase"/>
    <property type="match status" value="1"/>
</dbReference>
<evidence type="ECO:0000256" key="10">
    <source>
        <dbReference type="RuleBase" id="RU000304"/>
    </source>
</evidence>
<dbReference type="FunFam" id="1.10.510.10:FF:000005">
    <property type="entry name" value="cAMP-dependent protein kinase catalytic subunit alpha"/>
    <property type="match status" value="1"/>
</dbReference>
<dbReference type="GO" id="GO:0004691">
    <property type="term" value="F:cAMP-dependent protein kinase activity"/>
    <property type="evidence" value="ECO:0007669"/>
    <property type="project" value="UniProtKB-EC"/>
</dbReference>
<accession>A0A168SB49</accession>
<evidence type="ECO:0000256" key="4">
    <source>
        <dbReference type="ARBA" id="ARBA00022741"/>
    </source>
</evidence>
<dbReference type="InterPro" id="IPR017441">
    <property type="entry name" value="Protein_kinase_ATP_BS"/>
</dbReference>
<dbReference type="AlphaFoldDB" id="A0A168SB49"/>
<dbReference type="GO" id="GO:0005524">
    <property type="term" value="F:ATP binding"/>
    <property type="evidence" value="ECO:0007669"/>
    <property type="project" value="UniProtKB-UniRule"/>
</dbReference>
<name>A0A168SB49_ABSGL</name>
<keyword evidence="3" id="KW-0808">Transferase</keyword>
<feature type="region of interest" description="Disordered" evidence="11">
    <location>
        <begin position="1"/>
        <end position="95"/>
    </location>
</feature>
<dbReference type="OrthoDB" id="63267at2759"/>
<dbReference type="Gene3D" id="1.10.510.10">
    <property type="entry name" value="Transferase(Phosphotransferase) domain 1"/>
    <property type="match status" value="1"/>
</dbReference>
<feature type="region of interest" description="Disordered" evidence="11">
    <location>
        <begin position="109"/>
        <end position="132"/>
    </location>
</feature>
<dbReference type="InterPro" id="IPR011009">
    <property type="entry name" value="Kinase-like_dom_sf"/>
</dbReference>
<keyword evidence="15" id="KW-1185">Reference proteome</keyword>
<dbReference type="PROSITE" id="PS00107">
    <property type="entry name" value="PROTEIN_KINASE_ATP"/>
    <property type="match status" value="1"/>
</dbReference>
<evidence type="ECO:0000256" key="7">
    <source>
        <dbReference type="ARBA" id="ARBA00047292"/>
    </source>
</evidence>
<dbReference type="GO" id="GO:0009653">
    <property type="term" value="P:anatomical structure morphogenesis"/>
    <property type="evidence" value="ECO:0007669"/>
    <property type="project" value="UniProtKB-ARBA"/>
</dbReference>
<dbReference type="Proteomes" id="UP000078561">
    <property type="component" value="Unassembled WGS sequence"/>
</dbReference>
<dbReference type="InterPro" id="IPR000719">
    <property type="entry name" value="Prot_kinase_dom"/>
</dbReference>
<dbReference type="SMART" id="SM00220">
    <property type="entry name" value="S_TKc"/>
    <property type="match status" value="1"/>
</dbReference>
<dbReference type="Gene3D" id="3.30.200.20">
    <property type="entry name" value="Phosphorylase Kinase, domain 1"/>
    <property type="match status" value="1"/>
</dbReference>
<feature type="compositionally biased region" description="Acidic residues" evidence="11">
    <location>
        <begin position="448"/>
        <end position="457"/>
    </location>
</feature>
<keyword evidence="2 10" id="KW-0723">Serine/threonine-protein kinase</keyword>
<evidence type="ECO:0000259" key="13">
    <source>
        <dbReference type="PROSITE" id="PS51285"/>
    </source>
</evidence>
<evidence type="ECO:0000256" key="11">
    <source>
        <dbReference type="SAM" id="MobiDB-lite"/>
    </source>
</evidence>
<dbReference type="PANTHER" id="PTHR24353:SF37">
    <property type="entry name" value="CAMP-DEPENDENT PROTEIN KINASE CATALYTIC SUBUNIT PRKX"/>
    <property type="match status" value="1"/>
</dbReference>
<reference evidence="14" key="1">
    <citation type="submission" date="2016-04" db="EMBL/GenBank/DDBJ databases">
        <authorList>
            <person name="Evans L.H."/>
            <person name="Alamgir A."/>
            <person name="Owens N."/>
            <person name="Weber N.D."/>
            <person name="Virtaneva K."/>
            <person name="Barbian K."/>
            <person name="Babar A."/>
            <person name="Rosenke K."/>
        </authorList>
    </citation>
    <scope>NUCLEOTIDE SEQUENCE [LARGE SCALE GENOMIC DNA]</scope>
    <source>
        <strain evidence="14">CBS 101.48</strain>
    </source>
</reference>
<evidence type="ECO:0000256" key="5">
    <source>
        <dbReference type="ARBA" id="ARBA00022777"/>
    </source>
</evidence>
<dbReference type="SUPFAM" id="SSF56112">
    <property type="entry name" value="Protein kinase-like (PK-like)"/>
    <property type="match status" value="1"/>
</dbReference>
<evidence type="ECO:0000313" key="14">
    <source>
        <dbReference type="EMBL" id="SAM08179.1"/>
    </source>
</evidence>
<comment type="catalytic activity">
    <reaction evidence="8">
        <text>L-seryl-[protein] + ATP = O-phospho-L-seryl-[protein] + ADP + H(+)</text>
        <dbReference type="Rhea" id="RHEA:17989"/>
        <dbReference type="Rhea" id="RHEA-COMP:9863"/>
        <dbReference type="Rhea" id="RHEA-COMP:11604"/>
        <dbReference type="ChEBI" id="CHEBI:15378"/>
        <dbReference type="ChEBI" id="CHEBI:29999"/>
        <dbReference type="ChEBI" id="CHEBI:30616"/>
        <dbReference type="ChEBI" id="CHEBI:83421"/>
        <dbReference type="ChEBI" id="CHEBI:456216"/>
        <dbReference type="EC" id="2.7.11.11"/>
    </reaction>
</comment>
<evidence type="ECO:0000256" key="6">
    <source>
        <dbReference type="ARBA" id="ARBA00022840"/>
    </source>
</evidence>
<evidence type="ECO:0000259" key="12">
    <source>
        <dbReference type="PROSITE" id="PS50011"/>
    </source>
</evidence>
<feature type="compositionally biased region" description="Polar residues" evidence="11">
    <location>
        <begin position="7"/>
        <end position="17"/>
    </location>
</feature>
<keyword evidence="4 9" id="KW-0547">Nucleotide-binding</keyword>
<feature type="compositionally biased region" description="Basic and acidic residues" evidence="11">
    <location>
        <begin position="37"/>
        <end position="47"/>
    </location>
</feature>
<keyword evidence="5" id="KW-0418">Kinase</keyword>
<protein>
    <recommendedName>
        <fullName evidence="1">cAMP-dependent protein kinase</fullName>
        <ecNumber evidence="1">2.7.11.11</ecNumber>
    </recommendedName>
</protein>
<dbReference type="InterPro" id="IPR000961">
    <property type="entry name" value="AGC-kinase_C"/>
</dbReference>
<proteinExistence type="inferred from homology"/>
<dbReference type="PANTHER" id="PTHR24353">
    <property type="entry name" value="CYCLIC NUCLEOTIDE-DEPENDENT PROTEIN KINASE"/>
    <property type="match status" value="1"/>
</dbReference>
<evidence type="ECO:0000256" key="8">
    <source>
        <dbReference type="ARBA" id="ARBA00047454"/>
    </source>
</evidence>
<comment type="similarity">
    <text evidence="10">Belongs to the protein kinase superfamily.</text>
</comment>
<feature type="region of interest" description="Disordered" evidence="11">
    <location>
        <begin position="436"/>
        <end position="475"/>
    </location>
</feature>
<keyword evidence="6 9" id="KW-0067">ATP-binding</keyword>
<dbReference type="GO" id="GO:0005952">
    <property type="term" value="C:cAMP-dependent protein kinase complex"/>
    <property type="evidence" value="ECO:0007669"/>
    <property type="project" value="TreeGrafter"/>
</dbReference>
<feature type="domain" description="AGC-kinase C-terminal" evidence="13">
    <location>
        <begin position="401"/>
        <end position="475"/>
    </location>
</feature>
<dbReference type="PROSITE" id="PS51285">
    <property type="entry name" value="AGC_KINASE_CTER"/>
    <property type="match status" value="1"/>
</dbReference>
<dbReference type="CDD" id="cd05580">
    <property type="entry name" value="STKc_PKA_like"/>
    <property type="match status" value="1"/>
</dbReference>
<feature type="domain" description="Protein kinase" evidence="12">
    <location>
        <begin position="145"/>
        <end position="400"/>
    </location>
</feature>
<comment type="catalytic activity">
    <reaction evidence="7">
        <text>L-threonyl-[protein] + ATP = O-phospho-L-threonyl-[protein] + ADP + H(+)</text>
        <dbReference type="Rhea" id="RHEA:46608"/>
        <dbReference type="Rhea" id="RHEA-COMP:11060"/>
        <dbReference type="Rhea" id="RHEA-COMP:11605"/>
        <dbReference type="ChEBI" id="CHEBI:15378"/>
        <dbReference type="ChEBI" id="CHEBI:30013"/>
        <dbReference type="ChEBI" id="CHEBI:30616"/>
        <dbReference type="ChEBI" id="CHEBI:61977"/>
        <dbReference type="ChEBI" id="CHEBI:456216"/>
        <dbReference type="EC" id="2.7.11.11"/>
    </reaction>
</comment>
<evidence type="ECO:0000256" key="3">
    <source>
        <dbReference type="ARBA" id="ARBA00022679"/>
    </source>
</evidence>
<organism evidence="14">
    <name type="scientific">Absidia glauca</name>
    <name type="common">Pin mould</name>
    <dbReference type="NCBI Taxonomy" id="4829"/>
    <lineage>
        <taxon>Eukaryota</taxon>
        <taxon>Fungi</taxon>
        <taxon>Fungi incertae sedis</taxon>
        <taxon>Mucoromycota</taxon>
        <taxon>Mucoromycotina</taxon>
        <taxon>Mucoromycetes</taxon>
        <taxon>Mucorales</taxon>
        <taxon>Cunninghamellaceae</taxon>
        <taxon>Absidia</taxon>
    </lineage>
</organism>
<dbReference type="InParanoid" id="A0A168SB49"/>
<evidence type="ECO:0000256" key="1">
    <source>
        <dbReference type="ARBA" id="ARBA00012444"/>
    </source>
</evidence>
<gene>
    <name evidence="14" type="primary">ABSGL_13841.1 scaffold 14339</name>
</gene>
<dbReference type="EMBL" id="LT554888">
    <property type="protein sequence ID" value="SAM08179.1"/>
    <property type="molecule type" value="Genomic_DNA"/>
</dbReference>
<dbReference type="FunFam" id="3.30.200.20:FF:000042">
    <property type="entry name" value="Aurora kinase A"/>
    <property type="match status" value="1"/>
</dbReference>